<dbReference type="Pfam" id="PF11784">
    <property type="entry name" value="DUF3320"/>
    <property type="match status" value="1"/>
</dbReference>
<name>A0A0F9V8P1_9ZZZZ</name>
<feature type="domain" description="DUF3320" evidence="1">
    <location>
        <begin position="1428"/>
        <end position="1474"/>
    </location>
</feature>
<dbReference type="CDD" id="cd18808">
    <property type="entry name" value="SF1_C_Upf1"/>
    <property type="match status" value="1"/>
</dbReference>
<protein>
    <recommendedName>
        <fullName evidence="6">RAP domain-containing protein</fullName>
    </recommendedName>
</protein>
<proteinExistence type="predicted"/>
<dbReference type="FunFam" id="3.40.50.300:FF:002063">
    <property type="entry name" value="DNA helicase related protein"/>
    <property type="match status" value="1"/>
</dbReference>
<dbReference type="InterPro" id="IPR045055">
    <property type="entry name" value="DNA2/NAM7-like"/>
</dbReference>
<comment type="caution">
    <text evidence="5">The sequence shown here is derived from an EMBL/GenBank/DDBJ whole genome shotgun (WGS) entry which is preliminary data.</text>
</comment>
<feature type="domain" description="Restriction endonuclease type II-like" evidence="4">
    <location>
        <begin position="1273"/>
        <end position="1370"/>
    </location>
</feature>
<evidence type="ECO:0000259" key="2">
    <source>
        <dbReference type="Pfam" id="PF13086"/>
    </source>
</evidence>
<reference evidence="5" key="1">
    <citation type="journal article" date="2015" name="Nature">
        <title>Complex archaea that bridge the gap between prokaryotes and eukaryotes.</title>
        <authorList>
            <person name="Spang A."/>
            <person name="Saw J.H."/>
            <person name="Jorgensen S.L."/>
            <person name="Zaremba-Niedzwiedzka K."/>
            <person name="Martijn J."/>
            <person name="Lind A.E."/>
            <person name="van Eijk R."/>
            <person name="Schleper C."/>
            <person name="Guy L."/>
            <person name="Ettema T.J."/>
        </authorList>
    </citation>
    <scope>NUCLEOTIDE SEQUENCE</scope>
</reference>
<evidence type="ECO:0000259" key="4">
    <source>
        <dbReference type="Pfam" id="PF18741"/>
    </source>
</evidence>
<dbReference type="GO" id="GO:0004386">
    <property type="term" value="F:helicase activity"/>
    <property type="evidence" value="ECO:0007669"/>
    <property type="project" value="InterPro"/>
</dbReference>
<dbReference type="Gene3D" id="3.40.50.300">
    <property type="entry name" value="P-loop containing nucleotide triphosphate hydrolases"/>
    <property type="match status" value="3"/>
</dbReference>
<accession>A0A0F9V8P1</accession>
<evidence type="ECO:0000313" key="5">
    <source>
        <dbReference type="EMBL" id="KKN62208.1"/>
    </source>
</evidence>
<evidence type="ECO:0000259" key="1">
    <source>
        <dbReference type="Pfam" id="PF11784"/>
    </source>
</evidence>
<feature type="domain" description="DNA2/NAM7 helicase helicase" evidence="2">
    <location>
        <begin position="331"/>
        <end position="394"/>
    </location>
</feature>
<gene>
    <name evidence="5" type="ORF">LCGC14_0514160</name>
</gene>
<dbReference type="InterPro" id="IPR011335">
    <property type="entry name" value="Restrct_endonuc-II-like"/>
</dbReference>
<organism evidence="5">
    <name type="scientific">marine sediment metagenome</name>
    <dbReference type="NCBI Taxonomy" id="412755"/>
    <lineage>
        <taxon>unclassified sequences</taxon>
        <taxon>metagenomes</taxon>
        <taxon>ecological metagenomes</taxon>
    </lineage>
</organism>
<dbReference type="SUPFAM" id="SSF52540">
    <property type="entry name" value="P-loop containing nucleoside triphosphate hydrolases"/>
    <property type="match status" value="3"/>
</dbReference>
<dbReference type="InterPro" id="IPR021754">
    <property type="entry name" value="DUF3320"/>
</dbReference>
<dbReference type="InterPro" id="IPR041677">
    <property type="entry name" value="DNA2/NAM7_AAA_11"/>
</dbReference>
<dbReference type="InterPro" id="IPR027417">
    <property type="entry name" value="P-loop_NTPase"/>
</dbReference>
<dbReference type="Pfam" id="PF18741">
    <property type="entry name" value="MTES_1575"/>
    <property type="match status" value="1"/>
</dbReference>
<dbReference type="InterPro" id="IPR047187">
    <property type="entry name" value="SF1_C_Upf1"/>
</dbReference>
<dbReference type="SUPFAM" id="SSF52980">
    <property type="entry name" value="Restriction endonuclease-like"/>
    <property type="match status" value="1"/>
</dbReference>
<feature type="domain" description="DNA2/NAM7 helicase helicase" evidence="2">
    <location>
        <begin position="972"/>
        <end position="1011"/>
    </location>
</feature>
<dbReference type="EMBL" id="LAZR01000632">
    <property type="protein sequence ID" value="KKN62208.1"/>
    <property type="molecule type" value="Genomic_DNA"/>
</dbReference>
<dbReference type="Gene3D" id="3.40.960.10">
    <property type="entry name" value="VSR Endonuclease"/>
    <property type="match status" value="1"/>
</dbReference>
<dbReference type="PANTHER" id="PTHR10887:SF530">
    <property type="entry name" value="SUPERFAMILY I DNA HELICASES"/>
    <property type="match status" value="1"/>
</dbReference>
<dbReference type="FunFam" id="3.40.960.10:FF:000002">
    <property type="entry name" value="DNA helicase related protein"/>
    <property type="match status" value="1"/>
</dbReference>
<dbReference type="PANTHER" id="PTHR10887">
    <property type="entry name" value="DNA2/NAM7 HELICASE FAMILY"/>
    <property type="match status" value="1"/>
</dbReference>
<dbReference type="Pfam" id="PF13195">
    <property type="entry name" value="DUF4011"/>
    <property type="match status" value="1"/>
</dbReference>
<dbReference type="InterPro" id="IPR041679">
    <property type="entry name" value="DNA2/NAM7-like_C"/>
</dbReference>
<dbReference type="InterPro" id="IPR025103">
    <property type="entry name" value="DUF4011"/>
</dbReference>
<evidence type="ECO:0008006" key="6">
    <source>
        <dbReference type="Google" id="ProtNLM"/>
    </source>
</evidence>
<dbReference type="InterPro" id="IPR049468">
    <property type="entry name" value="Restrct_endonuc-II-like_dom"/>
</dbReference>
<dbReference type="Pfam" id="PF13086">
    <property type="entry name" value="AAA_11"/>
    <property type="match status" value="2"/>
</dbReference>
<sequence length="1593" mass="177434">MSAEINQKLQSSRKELLDIGLRNNMLNFRKTAKTLVVVDELSEEVFNILYRQEKAMTFSPMARRKLAEMAKLVNPDTFEDDESASDEQLLHELDSLDWSDTAADDDADTATGKARRHLDTRLQTALDDERLFLQLLKIHTEAKGFIEEQGVNTLFLALGFLHWYEADSSDTLRKAPLLLLPVSLERSGARDGFALRYSGDDLVENLSLVAKLKTDFGLDMSSCSLAEVAEAAEGEALSAFFAAVGDVISKQTRWKIVANEMALGFFSFGKFLMFKDLDPKSWPEEKQPGEHGVMKRLLAGGFGDQRSAYPEEVNIDSVINPGDVRFVKDADSSQTEAILEIRAGSNLVIQGPPGTGKSQTITNVIAELIGQKKTVLFVAEKMAALDVVKRRLDECHLGDAVFELHSHKSTKQSVLKELARTLDQGRPLTKVGLEDLASLKELQDGLNVYCEAVSSLAGASGLVFVEVLGSYLKLKRTKPGLPVLAFAPMATWSHAEQLRRRELVKELVLHLEEMGRPDQSVFWGTERTYFSPIEQNSATEALQRASAHLVALQSAASALSQRLMLTRPATLADVDVICRAARRASEAPRLEGVQLSTGDWQARRDVIRELLQAGEQMSACRNQHDSVLIDAAWEQDLLEVRQCLLAYGDKWWKVLSGRFRAARTRLQGLARGTLPRTNPELLALVDSILTYQQGKRIYDHHEALGSALFGAQWQRQKSDWAVLERLSSWVIKLHDDLGNGDIPQGIISFLAGHADASGLGDAVASIEKHVVGLDQAIRSSLDVTGMEAQEDQDSIRALSLEALGTRLAQWLDNLAALYQMSRWNVLAGQLRAEGLDELLVLASVSDEPAQLTDIFDLSWYSGLVQRVYADKPALRQFDRIKHEHQINRFRHLDLASLRHAQTSLAKQVWESMPNINQPGEMAILRGELNKKRRHMPIRQLIEKAGRAIQQIKPVFMMSPMSIANFLPPGKLEFDVVVFDEASQVKAVDAFGAIMRGKQVVVVGDTRQMPPTDFFSREVEMDDEDRPTSDIESILTMFKAAGSQERYLRWHYRSRHESLIAVSNVEFYDNKLVVFPSAGQHPHAKGVSFDYLPTALFDRGRTRTNKEEAKAVACAVMEHAIRTPELSLGVAAFSVAQRDLIQVEVELLRRKTPEAEKFFTSESNEPFFTKNLENIQGDERDVIFISVGYGRNESGRIAKNFGPLNSKGGHRRLNVLITRAKMAMRVFCNFRGDELELDADANHGLRALRNFLKFAETGDLEVAKETGKAADSPFELEVIEALRDRNYVIEPQVGTAGYFIDIAVKDPEYPGRYVLAIECDGAAYHSSRSARDRDRLRQGVLEGLGWNFHRIWSTDWFRNPQQEITRAVAAIEAARLKLTEQRNLLAPEIVKFEPKHEIVRGQPAEETRPGSSRAYVQAQLSPLLDTSVQLHQEKPERLIRMISSVVEVESPVHESEITRRLMGAFGVTRAGSRIANAVQEAIRLGSSQQKFLQRDGFVYSVTGQAVQIRNRAQLDASERKIELVAAEEIDLALLETVTLGFSMESNDAVSGALALLGFGRATAKISGVLEARLDVLTQAGHLASVDGMLSPQPA</sequence>
<evidence type="ECO:0000259" key="3">
    <source>
        <dbReference type="Pfam" id="PF13087"/>
    </source>
</evidence>
<feature type="domain" description="DNA2/NAM7 helicase-like C-terminal" evidence="3">
    <location>
        <begin position="1032"/>
        <end position="1228"/>
    </location>
</feature>
<dbReference type="Pfam" id="PF13087">
    <property type="entry name" value="AAA_12"/>
    <property type="match status" value="1"/>
</dbReference>